<evidence type="ECO:0000256" key="3">
    <source>
        <dbReference type="ARBA" id="ARBA00022438"/>
    </source>
</evidence>
<dbReference type="Gene3D" id="2.60.40.1910">
    <property type="match status" value="1"/>
</dbReference>
<dbReference type="InterPro" id="IPR045357">
    <property type="entry name" value="Aminopeptidase_N-like_N"/>
</dbReference>
<dbReference type="PANTHER" id="PTHR11533">
    <property type="entry name" value="PROTEASE M1 ZINC METALLOPROTEASE"/>
    <property type="match status" value="1"/>
</dbReference>
<evidence type="ECO:0000256" key="4">
    <source>
        <dbReference type="ARBA" id="ARBA00022670"/>
    </source>
</evidence>
<evidence type="ECO:0000256" key="6">
    <source>
        <dbReference type="ARBA" id="ARBA00022801"/>
    </source>
</evidence>
<comment type="caution">
    <text evidence="14">The sequence shown here is derived from an EMBL/GenBank/DDBJ whole genome shotgun (WGS) entry which is preliminary data.</text>
</comment>
<comment type="cofactor">
    <cofactor evidence="9">
        <name>Zn(2+)</name>
        <dbReference type="ChEBI" id="CHEBI:29105"/>
    </cofactor>
    <text evidence="9">Binds 1 zinc ion per subunit.</text>
</comment>
<comment type="similarity">
    <text evidence="2 9">Belongs to the peptidase M1 family.</text>
</comment>
<feature type="domain" description="Aminopeptidase N-like N-terminal" evidence="13">
    <location>
        <begin position="50"/>
        <end position="227"/>
    </location>
</feature>
<dbReference type="InterPro" id="IPR024571">
    <property type="entry name" value="ERAP1-like_C_dom"/>
</dbReference>
<name>A0ABV6S5J8_9SPHN</name>
<evidence type="ECO:0000256" key="10">
    <source>
        <dbReference type="SAM" id="SignalP"/>
    </source>
</evidence>
<dbReference type="Gene3D" id="1.25.50.20">
    <property type="match status" value="1"/>
</dbReference>
<comment type="catalytic activity">
    <reaction evidence="1">
        <text>Release of an N-terminal amino acid, Xaa-|-Yaa- from a peptide, amide or arylamide. Xaa is preferably Ala, but may be most amino acids including Pro (slow action). When a terminal hydrophobic residue is followed by a prolyl residue, the two may be released as an intact Xaa-Pro dipeptide.</text>
        <dbReference type="EC" id="3.4.11.2"/>
    </reaction>
</comment>
<keyword evidence="10" id="KW-0732">Signal</keyword>
<dbReference type="SUPFAM" id="SSF55486">
    <property type="entry name" value="Metalloproteases ('zincins'), catalytic domain"/>
    <property type="match status" value="1"/>
</dbReference>
<dbReference type="Gene3D" id="2.60.40.1730">
    <property type="entry name" value="tricorn interacting facor f3 domain"/>
    <property type="match status" value="1"/>
</dbReference>
<dbReference type="InterPro" id="IPR001930">
    <property type="entry name" value="Peptidase_M1"/>
</dbReference>
<dbReference type="Proteomes" id="UP001589858">
    <property type="component" value="Unassembled WGS sequence"/>
</dbReference>
<sequence>MKFFRCPALLSALLLAPGQGWAQEGAQEVGPIVSQAAPDLPFGRLGDSAQPTAYRLDLSLDPGKPRFSGRVEIDLKVTRNAPRLYLHGRDLDVTAVTARIGGETLSGHWRQLDATGLAEVSFDRDLPAGPLTLTFTYGAAFADGPSGLFRVNVEGDWYVWSQFQSIDARAAFPGFDQPGFKTPFTLTLRTPPGLTAVSNAPELGAPTIENGLAVHRFAPSLPLPTYLLAVMAGPFAVLEGSVPASAERAAPLPLRIVSTRQNAGKLAFARDGSARIVRQLEDFFGAPFPFPKLDQITSPVLPGAMENPGADLYRDDILVMDGAAPVAQQRQFGTIVGHELGHQWFGDLVTPAWWDDIWLNESFANWIGYRMGDAWRPDLGIAGDALQAGFAAMETDALVAGRPVRQAIATSDQIDSAFDAITYGKGGQVVAMIAAWLGEDRFREGVRRYIAAHRGGNATSDDFFAALAEVAGDPRLVPALRSFVQQQGVPLLAIRQQGDHVAVTQLRYTTAGIAPPPGTWIIPLCLRRGAQTTCTIMDRQNQSFTVPGSGPVFPNAGGAGYYRFELTAGHWQSLIAGAGSLPAGEALSLVDSLDASIRGGRGNIAEMALLARALIRHPDPHAADAPFEALSRYVMQGLVTGRGRLGFNVLRERLYVPLLKDYGFDPRAGMYAQEAPARIQRRVQVVEALLATSRGGALREAMGQAMAAYLKGDSAALDPAWMDHALDVYLFQRAADKAGADAARDLVERALSSDDPVFRPAALAASARTGDGKLASWLLDLKDPRLREGERLSFLDGIMARSATRDIGYQWALAHLDDLVSASGGPFFATRLPQLLGRYCSVAKAAEITRDFAPSLAGTSGALELARASERVRNCGLLDDLVGSQIDADFTAMK</sequence>
<keyword evidence="6 9" id="KW-0378">Hydrolase</keyword>
<dbReference type="CDD" id="cd09601">
    <property type="entry name" value="M1_APN-Q_like"/>
    <property type="match status" value="1"/>
</dbReference>
<dbReference type="InterPro" id="IPR034016">
    <property type="entry name" value="M1_APN-typ"/>
</dbReference>
<keyword evidence="3 9" id="KW-0031">Aminopeptidase</keyword>
<keyword evidence="7 9" id="KW-0862">Zinc</keyword>
<evidence type="ECO:0000259" key="12">
    <source>
        <dbReference type="Pfam" id="PF11838"/>
    </source>
</evidence>
<reference evidence="14 15" key="1">
    <citation type="submission" date="2024-09" db="EMBL/GenBank/DDBJ databases">
        <authorList>
            <person name="Sun Q."/>
            <person name="Mori K."/>
        </authorList>
    </citation>
    <scope>NUCLEOTIDE SEQUENCE [LARGE SCALE GENOMIC DNA]</scope>
    <source>
        <strain evidence="14 15">CICC 11035S</strain>
    </source>
</reference>
<keyword evidence="8 9" id="KW-0482">Metalloprotease</keyword>
<keyword evidence="4 9" id="KW-0645">Protease</keyword>
<dbReference type="GO" id="GO:0016787">
    <property type="term" value="F:hydrolase activity"/>
    <property type="evidence" value="ECO:0007669"/>
    <property type="project" value="UniProtKB-KW"/>
</dbReference>
<keyword evidence="15" id="KW-1185">Reference proteome</keyword>
<dbReference type="Pfam" id="PF11838">
    <property type="entry name" value="ERAP1_C"/>
    <property type="match status" value="1"/>
</dbReference>
<dbReference type="InterPro" id="IPR014782">
    <property type="entry name" value="Peptidase_M1_dom"/>
</dbReference>
<dbReference type="InterPro" id="IPR042097">
    <property type="entry name" value="Aminopeptidase_N-like_N_sf"/>
</dbReference>
<evidence type="ECO:0000256" key="9">
    <source>
        <dbReference type="RuleBase" id="RU364040"/>
    </source>
</evidence>
<dbReference type="PANTHER" id="PTHR11533:SF174">
    <property type="entry name" value="PUROMYCIN-SENSITIVE AMINOPEPTIDASE-RELATED"/>
    <property type="match status" value="1"/>
</dbReference>
<dbReference type="Gene3D" id="1.10.390.10">
    <property type="entry name" value="Neutral Protease Domain 2"/>
    <property type="match status" value="1"/>
</dbReference>
<feature type="signal peptide" evidence="10">
    <location>
        <begin position="1"/>
        <end position="22"/>
    </location>
</feature>
<evidence type="ECO:0000256" key="8">
    <source>
        <dbReference type="ARBA" id="ARBA00023049"/>
    </source>
</evidence>
<dbReference type="Pfam" id="PF01433">
    <property type="entry name" value="Peptidase_M1"/>
    <property type="match status" value="1"/>
</dbReference>
<dbReference type="InterPro" id="IPR027268">
    <property type="entry name" value="Peptidase_M4/M1_CTD_sf"/>
</dbReference>
<feature type="domain" description="ERAP1-like C-terminal" evidence="12">
    <location>
        <begin position="552"/>
        <end position="873"/>
    </location>
</feature>
<feature type="chain" id="PRO_5045848350" description="Aminopeptidase" evidence="10">
    <location>
        <begin position="23"/>
        <end position="894"/>
    </location>
</feature>
<dbReference type="RefSeq" id="WP_267219441.1">
    <property type="nucleotide sequence ID" value="NZ_JAPCWC010000004.1"/>
</dbReference>
<evidence type="ECO:0000256" key="7">
    <source>
        <dbReference type="ARBA" id="ARBA00022833"/>
    </source>
</evidence>
<dbReference type="SUPFAM" id="SSF63737">
    <property type="entry name" value="Leukotriene A4 hydrolase N-terminal domain"/>
    <property type="match status" value="1"/>
</dbReference>
<feature type="domain" description="Peptidase M1 membrane alanine aminopeptidase" evidence="11">
    <location>
        <begin position="269"/>
        <end position="472"/>
    </location>
</feature>
<dbReference type="Pfam" id="PF17900">
    <property type="entry name" value="Peptidase_M1_N"/>
    <property type="match status" value="1"/>
</dbReference>
<evidence type="ECO:0000259" key="11">
    <source>
        <dbReference type="Pfam" id="PF01433"/>
    </source>
</evidence>
<evidence type="ECO:0000313" key="14">
    <source>
        <dbReference type="EMBL" id="MFC0684512.1"/>
    </source>
</evidence>
<organism evidence="14 15">
    <name type="scientific">Novosphingobium clariflavum</name>
    <dbReference type="NCBI Taxonomy" id="2029884"/>
    <lineage>
        <taxon>Bacteria</taxon>
        <taxon>Pseudomonadati</taxon>
        <taxon>Pseudomonadota</taxon>
        <taxon>Alphaproteobacteria</taxon>
        <taxon>Sphingomonadales</taxon>
        <taxon>Sphingomonadaceae</taxon>
        <taxon>Novosphingobium</taxon>
    </lineage>
</organism>
<dbReference type="EMBL" id="JBHLTM010000027">
    <property type="protein sequence ID" value="MFC0684512.1"/>
    <property type="molecule type" value="Genomic_DNA"/>
</dbReference>
<keyword evidence="5 9" id="KW-0479">Metal-binding</keyword>
<dbReference type="InterPro" id="IPR050344">
    <property type="entry name" value="Peptidase_M1_aminopeptidases"/>
</dbReference>
<evidence type="ECO:0000256" key="5">
    <source>
        <dbReference type="ARBA" id="ARBA00022723"/>
    </source>
</evidence>
<evidence type="ECO:0000256" key="1">
    <source>
        <dbReference type="ARBA" id="ARBA00000098"/>
    </source>
</evidence>
<proteinExistence type="inferred from homology"/>
<evidence type="ECO:0000256" key="2">
    <source>
        <dbReference type="ARBA" id="ARBA00010136"/>
    </source>
</evidence>
<gene>
    <name evidence="14" type="ORF">ACFFF8_07885</name>
</gene>
<dbReference type="PRINTS" id="PR00756">
    <property type="entry name" value="ALADIPTASE"/>
</dbReference>
<protein>
    <recommendedName>
        <fullName evidence="9">Aminopeptidase</fullName>
        <ecNumber evidence="9">3.4.11.-</ecNumber>
    </recommendedName>
</protein>
<accession>A0ABV6S5J8</accession>
<evidence type="ECO:0000259" key="13">
    <source>
        <dbReference type="Pfam" id="PF17900"/>
    </source>
</evidence>
<evidence type="ECO:0000313" key="15">
    <source>
        <dbReference type="Proteomes" id="UP001589858"/>
    </source>
</evidence>
<dbReference type="EC" id="3.4.11.-" evidence="9"/>